<evidence type="ECO:0000256" key="4">
    <source>
        <dbReference type="ARBA" id="ARBA00022989"/>
    </source>
</evidence>
<evidence type="ECO:0000313" key="10">
    <source>
        <dbReference type="Proteomes" id="UP000190831"/>
    </source>
</evidence>
<evidence type="ECO:0000256" key="6">
    <source>
        <dbReference type="PIRNR" id="PIRNR015840"/>
    </source>
</evidence>
<keyword evidence="3 8" id="KW-0812">Transmembrane</keyword>
<dbReference type="Pfam" id="PF03381">
    <property type="entry name" value="CDC50"/>
    <property type="match status" value="1"/>
</dbReference>
<protein>
    <submittedName>
        <fullName evidence="9">LAFE_0G18624g1_1</fullName>
    </submittedName>
</protein>
<feature type="transmembrane region" description="Helical" evidence="8">
    <location>
        <begin position="71"/>
        <end position="91"/>
    </location>
</feature>
<dbReference type="PANTHER" id="PTHR10926:SF20">
    <property type="entry name" value="PHOSPHOLIPID-TRANSPORTING ATPASE ACCESSORY SUBUNIT LEM3"/>
    <property type="match status" value="1"/>
</dbReference>
<feature type="compositionally biased region" description="Acidic residues" evidence="7">
    <location>
        <begin position="22"/>
        <end position="38"/>
    </location>
</feature>
<feature type="region of interest" description="Disordered" evidence="7">
    <location>
        <begin position="15"/>
        <end position="54"/>
    </location>
</feature>
<feature type="transmembrane region" description="Helical" evidence="8">
    <location>
        <begin position="372"/>
        <end position="393"/>
    </location>
</feature>
<proteinExistence type="inferred from homology"/>
<keyword evidence="4 8" id="KW-1133">Transmembrane helix</keyword>
<dbReference type="EMBL" id="LT598486">
    <property type="protein sequence ID" value="SCW03806.1"/>
    <property type="molecule type" value="Genomic_DNA"/>
</dbReference>
<evidence type="ECO:0000256" key="8">
    <source>
        <dbReference type="SAM" id="Phobius"/>
    </source>
</evidence>
<dbReference type="InterPro" id="IPR005045">
    <property type="entry name" value="CDC50/LEM3_fam"/>
</dbReference>
<evidence type="ECO:0000256" key="3">
    <source>
        <dbReference type="ARBA" id="ARBA00022692"/>
    </source>
</evidence>
<reference evidence="9 10" key="1">
    <citation type="submission" date="2016-03" db="EMBL/GenBank/DDBJ databases">
        <authorList>
            <person name="Devillers H."/>
        </authorList>
    </citation>
    <scope>NUCLEOTIDE SEQUENCE [LARGE SCALE GENOMIC DNA]</scope>
    <source>
        <strain evidence="9">CBS 6772</strain>
    </source>
</reference>
<evidence type="ECO:0000313" key="9">
    <source>
        <dbReference type="EMBL" id="SCW03806.1"/>
    </source>
</evidence>
<organism evidence="9 10">
    <name type="scientific">Lachancea fermentati</name>
    <name type="common">Zygosaccharomyces fermentati</name>
    <dbReference type="NCBI Taxonomy" id="4955"/>
    <lineage>
        <taxon>Eukaryota</taxon>
        <taxon>Fungi</taxon>
        <taxon>Dikarya</taxon>
        <taxon>Ascomycota</taxon>
        <taxon>Saccharomycotina</taxon>
        <taxon>Saccharomycetes</taxon>
        <taxon>Saccharomycetales</taxon>
        <taxon>Saccharomycetaceae</taxon>
        <taxon>Lachancea</taxon>
    </lineage>
</organism>
<dbReference type="STRING" id="4955.A0A1G4MJ86"/>
<comment type="similarity">
    <text evidence="2 6">Belongs to the CDC50/LEM3 family.</text>
</comment>
<keyword evidence="5 6" id="KW-0472">Membrane</keyword>
<evidence type="ECO:0000256" key="2">
    <source>
        <dbReference type="ARBA" id="ARBA00009457"/>
    </source>
</evidence>
<dbReference type="Proteomes" id="UP000190831">
    <property type="component" value="Chromosome G"/>
</dbReference>
<dbReference type="GO" id="GO:0005886">
    <property type="term" value="C:plasma membrane"/>
    <property type="evidence" value="ECO:0007669"/>
    <property type="project" value="TreeGrafter"/>
</dbReference>
<comment type="subcellular location">
    <subcellularLocation>
        <location evidence="1">Membrane</location>
    </subcellularLocation>
</comment>
<evidence type="ECO:0000256" key="1">
    <source>
        <dbReference type="ARBA" id="ARBA00004370"/>
    </source>
</evidence>
<name>A0A1G4MJ86_LACFM</name>
<evidence type="ECO:0000256" key="7">
    <source>
        <dbReference type="SAM" id="MobiDB-lite"/>
    </source>
</evidence>
<dbReference type="OMA" id="NDIFWLH"/>
<accession>A0A1G4MJ86</accession>
<sequence>MPNLTLKNVGAVFGKKDKAEPKEEEDEIDASEFEDDDEAPKPPRSRRPKDTPFTQQRIAAVNPVVTPRRIIPLYLFLAAIFVIFGAVMVSISARVDHMLIYYERCAEAAPTNGFHPMSPGDFEWNFHKSPGYSAYPQWKYIPGDGTDATASNGTCQIRFVTPDTLPKSVYLSYWIENFYGNHRRYVLSFSEDQIHGQNTSITDIRDNVGINCKPLVTNSEGKQYYPCGLIANAMFNDTFPFELIGVDNTASYPLTNEGITWTTDKDRFRKTPLNYDEIVPPPNWVKQYPDGYNSTNVPNIHEWEEFMNWMRTPAFPTFQRLIRRNDNDSLPAGAYEIDIGLNWPVTEFNGRKAVFMTHGSSIGGKNNFLGTIYLIGGCICAAMALILFCSTILTRRSLGDLNYLSWNRE</sequence>
<dbReference type="PANTHER" id="PTHR10926">
    <property type="entry name" value="CELL CYCLE CONTROL PROTEIN 50"/>
    <property type="match status" value="1"/>
</dbReference>
<gene>
    <name evidence="9" type="ORF">LAFE_0G18624G</name>
</gene>
<dbReference type="GO" id="GO:0005783">
    <property type="term" value="C:endoplasmic reticulum"/>
    <property type="evidence" value="ECO:0007669"/>
    <property type="project" value="TreeGrafter"/>
</dbReference>
<dbReference type="PIRSF" id="PIRSF015840">
    <property type="entry name" value="DUF284_TM_euk"/>
    <property type="match status" value="1"/>
</dbReference>
<dbReference type="OrthoDB" id="340608at2759"/>
<keyword evidence="10" id="KW-1185">Reference proteome</keyword>
<evidence type="ECO:0000256" key="5">
    <source>
        <dbReference type="ARBA" id="ARBA00023136"/>
    </source>
</evidence>
<dbReference type="GO" id="GO:0005794">
    <property type="term" value="C:Golgi apparatus"/>
    <property type="evidence" value="ECO:0007669"/>
    <property type="project" value="TreeGrafter"/>
</dbReference>
<dbReference type="AlphaFoldDB" id="A0A1G4MJ86"/>
<dbReference type="GO" id="GO:0045332">
    <property type="term" value="P:phospholipid translocation"/>
    <property type="evidence" value="ECO:0007669"/>
    <property type="project" value="UniProtKB-UniRule"/>
</dbReference>